<dbReference type="Proteomes" id="UP000007305">
    <property type="component" value="Chromosome 8"/>
</dbReference>
<dbReference type="OrthoDB" id="585971at2759"/>
<dbReference type="KEGG" id="zma:103636289"/>
<dbReference type="RefSeq" id="XP_020397973.1">
    <property type="nucleotide sequence ID" value="XM_020542384.3"/>
</dbReference>
<accession>A0A804QSI6</accession>
<dbReference type="FunCoup" id="A0A804QSI6">
    <property type="interactions" value="167"/>
</dbReference>
<reference evidence="4" key="1">
    <citation type="journal article" date="2009" name="Science">
        <title>The B73 maize genome: complexity, diversity, and dynamics.</title>
        <authorList>
            <person name="Schnable P.S."/>
            <person name="Ware D."/>
            <person name="Fulton R.S."/>
            <person name="Stein J.C."/>
            <person name="Wei F."/>
            <person name="Pasternak S."/>
            <person name="Liang C."/>
            <person name="Zhang J."/>
            <person name="Fulton L."/>
            <person name="Graves T.A."/>
            <person name="Minx P."/>
            <person name="Reily A.D."/>
            <person name="Courtney L."/>
            <person name="Kruchowski S.S."/>
            <person name="Tomlinson C."/>
            <person name="Strong C."/>
            <person name="Delehaunty K."/>
            <person name="Fronick C."/>
            <person name="Courtney B."/>
            <person name="Rock S.M."/>
            <person name="Belter E."/>
            <person name="Du F."/>
            <person name="Kim K."/>
            <person name="Abbott R.M."/>
            <person name="Cotton M."/>
            <person name="Levy A."/>
            <person name="Marchetto P."/>
            <person name="Ochoa K."/>
            <person name="Jackson S.M."/>
            <person name="Gillam B."/>
            <person name="Chen W."/>
            <person name="Yan L."/>
            <person name="Higginbotham J."/>
            <person name="Cardenas M."/>
            <person name="Waligorski J."/>
            <person name="Applebaum E."/>
            <person name="Phelps L."/>
            <person name="Falcone J."/>
            <person name="Kanchi K."/>
            <person name="Thane T."/>
            <person name="Scimone A."/>
            <person name="Thane N."/>
            <person name="Henke J."/>
            <person name="Wang T."/>
            <person name="Ruppert J."/>
            <person name="Shah N."/>
            <person name="Rotter K."/>
            <person name="Hodges J."/>
            <person name="Ingenthron E."/>
            <person name="Cordes M."/>
            <person name="Kohlberg S."/>
            <person name="Sgro J."/>
            <person name="Delgado B."/>
            <person name="Mead K."/>
            <person name="Chinwalla A."/>
            <person name="Leonard S."/>
            <person name="Crouse K."/>
            <person name="Collura K."/>
            <person name="Kudrna D."/>
            <person name="Currie J."/>
            <person name="He R."/>
            <person name="Angelova A."/>
            <person name="Rajasekar S."/>
            <person name="Mueller T."/>
            <person name="Lomeli R."/>
            <person name="Scara G."/>
            <person name="Ko A."/>
            <person name="Delaney K."/>
            <person name="Wissotski M."/>
            <person name="Lopez G."/>
            <person name="Campos D."/>
            <person name="Braidotti M."/>
            <person name="Ashley E."/>
            <person name="Golser W."/>
            <person name="Kim H."/>
            <person name="Lee S."/>
            <person name="Lin J."/>
            <person name="Dujmic Z."/>
            <person name="Kim W."/>
            <person name="Talag J."/>
            <person name="Zuccolo A."/>
            <person name="Fan C."/>
            <person name="Sebastian A."/>
            <person name="Kramer M."/>
            <person name="Spiegel L."/>
            <person name="Nascimento L."/>
            <person name="Zutavern T."/>
            <person name="Miller B."/>
            <person name="Ambroise C."/>
            <person name="Muller S."/>
            <person name="Spooner W."/>
            <person name="Narechania A."/>
            <person name="Ren L."/>
            <person name="Wei S."/>
            <person name="Kumari S."/>
            <person name="Faga B."/>
            <person name="Levy M.J."/>
            <person name="McMahan L."/>
            <person name="Van Buren P."/>
            <person name="Vaughn M.W."/>
            <person name="Ying K."/>
            <person name="Yeh C.-T."/>
            <person name="Emrich S.J."/>
            <person name="Jia Y."/>
            <person name="Kalyanaraman A."/>
            <person name="Hsia A.-P."/>
            <person name="Barbazuk W.B."/>
            <person name="Baucom R.S."/>
            <person name="Brutnell T.P."/>
            <person name="Carpita N.C."/>
            <person name="Chaparro C."/>
            <person name="Chia J.-M."/>
            <person name="Deragon J.-M."/>
            <person name="Estill J.C."/>
            <person name="Fu Y."/>
            <person name="Jeddeloh J.A."/>
            <person name="Han Y."/>
            <person name="Lee H."/>
            <person name="Li P."/>
            <person name="Lisch D.R."/>
            <person name="Liu S."/>
            <person name="Liu Z."/>
            <person name="Nagel D.H."/>
            <person name="McCann M.C."/>
            <person name="SanMiguel P."/>
            <person name="Myers A.M."/>
            <person name="Nettleton D."/>
            <person name="Nguyen J."/>
            <person name="Penning B.W."/>
            <person name="Ponnala L."/>
            <person name="Schneider K.L."/>
            <person name="Schwartz D.C."/>
            <person name="Sharma A."/>
            <person name="Soderlund C."/>
            <person name="Springer N.M."/>
            <person name="Sun Q."/>
            <person name="Wang H."/>
            <person name="Waterman M."/>
            <person name="Westerman R."/>
            <person name="Wolfgruber T.K."/>
            <person name="Yang L."/>
            <person name="Yu Y."/>
            <person name="Zhang L."/>
            <person name="Zhou S."/>
            <person name="Zhu Q."/>
            <person name="Bennetzen J.L."/>
            <person name="Dawe R.K."/>
            <person name="Jiang J."/>
            <person name="Jiang N."/>
            <person name="Presting G.G."/>
            <person name="Wessler S.R."/>
            <person name="Aluru S."/>
            <person name="Martienssen R.A."/>
            <person name="Clifton S.W."/>
            <person name="McCombie W.R."/>
            <person name="Wing R.A."/>
            <person name="Wilson R.K."/>
        </authorList>
    </citation>
    <scope>NUCLEOTIDE SEQUENCE [LARGE SCALE GENOMIC DNA]</scope>
    <source>
        <strain evidence="4">cv. B73</strain>
    </source>
</reference>
<dbReference type="Pfam" id="PF07762">
    <property type="entry name" value="DUF1618"/>
    <property type="match status" value="1"/>
</dbReference>
<evidence type="ECO:0000313" key="3">
    <source>
        <dbReference type="EnsemblPlants" id="Zm00001eb362930_P002"/>
    </source>
</evidence>
<dbReference type="PANTHER" id="PTHR33074:SF79">
    <property type="entry name" value="EXPRESSED PROTEIN"/>
    <property type="match status" value="1"/>
</dbReference>
<reference evidence="3" key="3">
    <citation type="submission" date="2021-05" db="UniProtKB">
        <authorList>
            <consortium name="EnsemblPlants"/>
        </authorList>
    </citation>
    <scope>IDENTIFICATION</scope>
    <source>
        <strain evidence="3">cv. B73</strain>
    </source>
</reference>
<sequence length="524" mass="59247">MEGGPRSRRAKPTPNGKGVSPMRDSCLELSGKGVSSERDSGLELSKSPPPPPAPWWTDPSAPVTGDHSWLILDRIVHRSRKRCGDATTSALAHECVGRPIRASLRIADPPAVSRLYVHWTSIPAIDCMKEPVVIAAHHNSILFRVSVPFDDPCFWSRMIYFPDDYFVYSSSSSPPSLTRLPPCFTRVPLCFGGGRTDPELDKWLQPHRRQQQRTMIEEDMGILCHGDKGEFTVADLTYRFNQEVQLCLLHHPPSASDAEMKWSVEKLQIPADMKISLYSFKTDAVVTIGERCLCWVDYYHGMLLIDVLAGSNNNSRLRYIPLPSKALKTGRVYKDGEPDSFRRLSVCDGGIIKLVCIITKEHPSPYPFTIETWTLVDIHQGRWEKDVNLTMGASEFFNLYNDTAKSRLPRVMPSFPVVSLVDPDVICFRLEDKFRDPFWMVQVNMRNKLLLSSSIYINEEEEEGYPPKRDCRNYFIFHDFIASKFSSYLSEDAIKSNTDATQLLGGLVQGFKISEVSKSASLSK</sequence>
<keyword evidence="4" id="KW-1185">Reference proteome</keyword>
<organism evidence="3 4">
    <name type="scientific">Zea mays</name>
    <name type="common">Maize</name>
    <dbReference type="NCBI Taxonomy" id="4577"/>
    <lineage>
        <taxon>Eukaryota</taxon>
        <taxon>Viridiplantae</taxon>
        <taxon>Streptophyta</taxon>
        <taxon>Embryophyta</taxon>
        <taxon>Tracheophyta</taxon>
        <taxon>Spermatophyta</taxon>
        <taxon>Magnoliopsida</taxon>
        <taxon>Liliopsida</taxon>
        <taxon>Poales</taxon>
        <taxon>Poaceae</taxon>
        <taxon>PACMAD clade</taxon>
        <taxon>Panicoideae</taxon>
        <taxon>Andropogonodae</taxon>
        <taxon>Andropogoneae</taxon>
        <taxon>Tripsacinae</taxon>
        <taxon>Zea</taxon>
    </lineage>
</organism>
<proteinExistence type="predicted"/>
<dbReference type="Gramene" id="Zm00001eb362930_T002">
    <property type="protein sequence ID" value="Zm00001eb362930_P002"/>
    <property type="gene ID" value="Zm00001eb362930"/>
</dbReference>
<feature type="domain" description="DUF1618" evidence="2">
    <location>
        <begin position="295"/>
        <end position="427"/>
    </location>
</feature>
<feature type="compositionally biased region" description="Basic residues" evidence="1">
    <location>
        <begin position="1"/>
        <end position="11"/>
    </location>
</feature>
<dbReference type="InParanoid" id="A0A804QSI6"/>
<gene>
    <name evidence="3" type="primary">LOC103636289</name>
</gene>
<dbReference type="AlphaFoldDB" id="A0A804QSI6"/>
<feature type="region of interest" description="Disordered" evidence="1">
    <location>
        <begin position="1"/>
        <end position="59"/>
    </location>
</feature>
<dbReference type="InterPro" id="IPR011676">
    <property type="entry name" value="DUF1618"/>
</dbReference>
<evidence type="ECO:0000259" key="2">
    <source>
        <dbReference type="Pfam" id="PF07762"/>
    </source>
</evidence>
<reference evidence="3" key="2">
    <citation type="submission" date="2019-07" db="EMBL/GenBank/DDBJ databases">
        <authorList>
            <person name="Seetharam A."/>
            <person name="Woodhouse M."/>
            <person name="Cannon E."/>
        </authorList>
    </citation>
    <scope>NUCLEOTIDE SEQUENCE [LARGE SCALE GENOMIC DNA]</scope>
    <source>
        <strain evidence="3">cv. B73</strain>
    </source>
</reference>
<dbReference type="EnsemblPlants" id="Zm00001eb362930_T002">
    <property type="protein sequence ID" value="Zm00001eb362930_P002"/>
    <property type="gene ID" value="Zm00001eb362930"/>
</dbReference>
<name>A0A804QSI6_MAIZE</name>
<evidence type="ECO:0000256" key="1">
    <source>
        <dbReference type="SAM" id="MobiDB-lite"/>
    </source>
</evidence>
<dbReference type="GeneID" id="103636289"/>
<dbReference type="PANTHER" id="PTHR33074">
    <property type="entry name" value="EXPRESSED PROTEIN-RELATED"/>
    <property type="match status" value="1"/>
</dbReference>
<evidence type="ECO:0000313" key="4">
    <source>
        <dbReference type="Proteomes" id="UP000007305"/>
    </source>
</evidence>
<protein>
    <recommendedName>
        <fullName evidence="2">DUF1618 domain-containing protein</fullName>
    </recommendedName>
</protein>